<dbReference type="GO" id="GO:0009307">
    <property type="term" value="P:DNA restriction-modification system"/>
    <property type="evidence" value="ECO:0007669"/>
    <property type="project" value="UniProtKB-KW"/>
</dbReference>
<keyword evidence="6" id="KW-1185">Reference proteome</keyword>
<accession>A0A7V8VBI7</accession>
<gene>
    <name evidence="5" type="ORF">H0921_00810</name>
</gene>
<name>A0A7V8VBI7_9BACT</name>
<dbReference type="AlphaFoldDB" id="A0A7V8VBI7"/>
<dbReference type="Gene3D" id="1.10.287.1120">
    <property type="entry name" value="Bipartite methylase S protein"/>
    <property type="match status" value="1"/>
</dbReference>
<dbReference type="SUPFAM" id="SSF116734">
    <property type="entry name" value="DNA methylase specificity domain"/>
    <property type="match status" value="2"/>
</dbReference>
<organism evidence="5 6">
    <name type="scientific">Thermogemmata fonticola</name>
    <dbReference type="NCBI Taxonomy" id="2755323"/>
    <lineage>
        <taxon>Bacteria</taxon>
        <taxon>Pseudomonadati</taxon>
        <taxon>Planctomycetota</taxon>
        <taxon>Planctomycetia</taxon>
        <taxon>Gemmatales</taxon>
        <taxon>Gemmataceae</taxon>
        <taxon>Thermogemmata</taxon>
    </lineage>
</organism>
<comment type="similarity">
    <text evidence="1">Belongs to the type-I restriction system S methylase family.</text>
</comment>
<evidence type="ECO:0000256" key="3">
    <source>
        <dbReference type="ARBA" id="ARBA00023125"/>
    </source>
</evidence>
<reference evidence="5 6" key="1">
    <citation type="submission" date="2020-07" db="EMBL/GenBank/DDBJ databases">
        <title>Thermogemmata thermophila gen. nov., sp. nov., a novel moderate thermophilic planctomycete from a Kamchatka hot spring.</title>
        <authorList>
            <person name="Elcheninov A.G."/>
            <person name="Podosokorskaya O.A."/>
            <person name="Kovaleva O.L."/>
            <person name="Novikov A."/>
            <person name="Bonch-Osmolovskaya E.A."/>
            <person name="Toshchakov S.V."/>
            <person name="Kublanov I.V."/>
        </authorList>
    </citation>
    <scope>NUCLEOTIDE SEQUENCE [LARGE SCALE GENOMIC DNA]</scope>
    <source>
        <strain evidence="5 6">2918</strain>
    </source>
</reference>
<dbReference type="InterPro" id="IPR044946">
    <property type="entry name" value="Restrct_endonuc_typeI_TRD_sf"/>
</dbReference>
<evidence type="ECO:0000259" key="4">
    <source>
        <dbReference type="Pfam" id="PF01420"/>
    </source>
</evidence>
<keyword evidence="3" id="KW-0238">DNA-binding</keyword>
<dbReference type="EMBL" id="JACEFB010000001">
    <property type="protein sequence ID" value="MBA2224697.1"/>
    <property type="molecule type" value="Genomic_DNA"/>
</dbReference>
<protein>
    <submittedName>
        <fullName evidence="5">Restriction endonuclease subunit S</fullName>
    </submittedName>
</protein>
<dbReference type="InterPro" id="IPR052021">
    <property type="entry name" value="Type-I_RS_S_subunit"/>
</dbReference>
<dbReference type="InterPro" id="IPR000055">
    <property type="entry name" value="Restrct_endonuc_typeI_TRD"/>
</dbReference>
<dbReference type="GO" id="GO:0003677">
    <property type="term" value="F:DNA binding"/>
    <property type="evidence" value="ECO:0007669"/>
    <property type="project" value="UniProtKB-KW"/>
</dbReference>
<dbReference type="PANTHER" id="PTHR30408:SF12">
    <property type="entry name" value="TYPE I RESTRICTION ENZYME MJAVIII SPECIFICITY SUBUNIT"/>
    <property type="match status" value="1"/>
</dbReference>
<comment type="caution">
    <text evidence="5">The sequence shown here is derived from an EMBL/GenBank/DDBJ whole genome shotgun (WGS) entry which is preliminary data.</text>
</comment>
<dbReference type="GO" id="GO:0004519">
    <property type="term" value="F:endonuclease activity"/>
    <property type="evidence" value="ECO:0007669"/>
    <property type="project" value="UniProtKB-KW"/>
</dbReference>
<proteinExistence type="inferred from homology"/>
<evidence type="ECO:0000313" key="6">
    <source>
        <dbReference type="Proteomes" id="UP000542342"/>
    </source>
</evidence>
<keyword evidence="2" id="KW-0680">Restriction system</keyword>
<evidence type="ECO:0000313" key="5">
    <source>
        <dbReference type="EMBL" id="MBA2224697.1"/>
    </source>
</evidence>
<dbReference type="Pfam" id="PF01420">
    <property type="entry name" value="Methylase_S"/>
    <property type="match status" value="2"/>
</dbReference>
<dbReference type="Gene3D" id="3.90.220.20">
    <property type="entry name" value="DNA methylase specificity domains"/>
    <property type="match status" value="2"/>
</dbReference>
<keyword evidence="5" id="KW-0540">Nuclease</keyword>
<keyword evidence="5" id="KW-0255">Endonuclease</keyword>
<dbReference type="RefSeq" id="WP_194536129.1">
    <property type="nucleotide sequence ID" value="NZ_JACEFB010000001.1"/>
</dbReference>
<evidence type="ECO:0000256" key="1">
    <source>
        <dbReference type="ARBA" id="ARBA00010923"/>
    </source>
</evidence>
<keyword evidence="5" id="KW-0378">Hydrolase</keyword>
<feature type="domain" description="Type I restriction modification DNA specificity" evidence="4">
    <location>
        <begin position="126"/>
        <end position="204"/>
    </location>
</feature>
<feature type="domain" description="Type I restriction modification DNA specificity" evidence="4">
    <location>
        <begin position="367"/>
        <end position="458"/>
    </location>
</feature>
<sequence length="491" mass="54905">MNEMRPTPAEDLPPGYRLTELGPIPAHWRVVRLGEVVSRVDTGDWGSDSSDSGLLPAYVLRGTDFSRVARGDLVDVPIRYLRPTSLDRRKLFVGDVLVELSGGSKDQPTGRLLLVTAALIKNCNLPIAFSNFVKRMQLNKACYPEYFSLYWQLLYEKGQTRIYEKRTTGIRNFKLTDFLNNQSIPLPPLAEQRAIAHVLRTVQEAKQATERVIAAARELKKSLMRHLFTYGPVPVGAMPVGEAVGATSVGAHGRAPLQDTQIGPIPAHWRVVRLGEVVSRVDTGDWGSDSSDSGLLPAYVLRGTDFSRVARGDLVDVPIRYLRPTSLDRRKLFVGDVLVELSGGSKDQPTGRLLLVTAALIKNCNLPIAFSNFVKRMQLNKACYPEYFSLYWQLLYEKGQTRIYEKRTTGIRNFKLTDFLNNQSIPLPPLAEQQEIARILQAVDEKIRAEEARKVALEGLFRSLLHHLMTAQVRLPRAFVQQFAGGDDAAV</sequence>
<evidence type="ECO:0000256" key="2">
    <source>
        <dbReference type="ARBA" id="ARBA00022747"/>
    </source>
</evidence>
<dbReference type="PANTHER" id="PTHR30408">
    <property type="entry name" value="TYPE-1 RESTRICTION ENZYME ECOKI SPECIFICITY PROTEIN"/>
    <property type="match status" value="1"/>
</dbReference>
<dbReference type="Proteomes" id="UP000542342">
    <property type="component" value="Unassembled WGS sequence"/>
</dbReference>